<dbReference type="PROSITE" id="PS00211">
    <property type="entry name" value="ABC_TRANSPORTER_1"/>
    <property type="match status" value="1"/>
</dbReference>
<dbReference type="CDD" id="cd03255">
    <property type="entry name" value="ABC_MJ0796_LolCDE_FtsE"/>
    <property type="match status" value="1"/>
</dbReference>
<dbReference type="EMBL" id="JACHHG010000004">
    <property type="protein sequence ID" value="MBB6097970.1"/>
    <property type="molecule type" value="Genomic_DNA"/>
</dbReference>
<evidence type="ECO:0000313" key="5">
    <source>
        <dbReference type="EMBL" id="MBB6097970.1"/>
    </source>
</evidence>
<dbReference type="Proteomes" id="UP000569951">
    <property type="component" value="Unassembled WGS sequence"/>
</dbReference>
<dbReference type="InterPro" id="IPR027417">
    <property type="entry name" value="P-loop_NTPase"/>
</dbReference>
<dbReference type="InterPro" id="IPR003439">
    <property type="entry name" value="ABC_transporter-like_ATP-bd"/>
</dbReference>
<dbReference type="SUPFAM" id="SSF52540">
    <property type="entry name" value="P-loop containing nucleoside triphosphate hydrolases"/>
    <property type="match status" value="1"/>
</dbReference>
<dbReference type="InterPro" id="IPR015854">
    <property type="entry name" value="ABC_transpr_LolD-like"/>
</dbReference>
<dbReference type="RefSeq" id="WP_183985926.1">
    <property type="nucleotide sequence ID" value="NZ_JACHHG010000004.1"/>
</dbReference>
<dbReference type="InterPro" id="IPR003593">
    <property type="entry name" value="AAA+_ATPase"/>
</dbReference>
<keyword evidence="2" id="KW-0547">Nucleotide-binding</keyword>
<name>A0A841I0K3_9DEIO</name>
<dbReference type="PROSITE" id="PS50893">
    <property type="entry name" value="ABC_TRANSPORTER_2"/>
    <property type="match status" value="1"/>
</dbReference>
<dbReference type="Gene3D" id="3.40.50.300">
    <property type="entry name" value="P-loop containing nucleotide triphosphate hydrolases"/>
    <property type="match status" value="1"/>
</dbReference>
<proteinExistence type="predicted"/>
<evidence type="ECO:0000256" key="1">
    <source>
        <dbReference type="ARBA" id="ARBA00022448"/>
    </source>
</evidence>
<dbReference type="GO" id="GO:0022857">
    <property type="term" value="F:transmembrane transporter activity"/>
    <property type="evidence" value="ECO:0007669"/>
    <property type="project" value="UniProtKB-ARBA"/>
</dbReference>
<feature type="domain" description="ABC transporter" evidence="4">
    <location>
        <begin position="2"/>
        <end position="228"/>
    </location>
</feature>
<dbReference type="GO" id="GO:0005886">
    <property type="term" value="C:plasma membrane"/>
    <property type="evidence" value="ECO:0007669"/>
    <property type="project" value="TreeGrafter"/>
</dbReference>
<dbReference type="FunFam" id="3.40.50.300:FF:000032">
    <property type="entry name" value="Export ABC transporter ATP-binding protein"/>
    <property type="match status" value="1"/>
</dbReference>
<dbReference type="InterPro" id="IPR017911">
    <property type="entry name" value="MacB-like_ATP-bd"/>
</dbReference>
<dbReference type="InterPro" id="IPR017871">
    <property type="entry name" value="ABC_transporter-like_CS"/>
</dbReference>
<evidence type="ECO:0000256" key="3">
    <source>
        <dbReference type="ARBA" id="ARBA00022840"/>
    </source>
</evidence>
<evidence type="ECO:0000256" key="2">
    <source>
        <dbReference type="ARBA" id="ARBA00022741"/>
    </source>
</evidence>
<gene>
    <name evidence="5" type="ORF">HNR42_001393</name>
</gene>
<organism evidence="5 6">
    <name type="scientific">Deinobacterium chartae</name>
    <dbReference type="NCBI Taxonomy" id="521158"/>
    <lineage>
        <taxon>Bacteria</taxon>
        <taxon>Thermotogati</taxon>
        <taxon>Deinococcota</taxon>
        <taxon>Deinococci</taxon>
        <taxon>Deinococcales</taxon>
        <taxon>Deinococcaceae</taxon>
        <taxon>Deinobacterium</taxon>
    </lineage>
</organism>
<dbReference type="PANTHER" id="PTHR24220:SF685">
    <property type="entry name" value="ABC TRANSPORTER RELATED"/>
    <property type="match status" value="1"/>
</dbReference>
<dbReference type="GO" id="GO:0016887">
    <property type="term" value="F:ATP hydrolysis activity"/>
    <property type="evidence" value="ECO:0007669"/>
    <property type="project" value="InterPro"/>
</dbReference>
<keyword evidence="1" id="KW-0813">Transport</keyword>
<sequence>MLEVRDLSKTYPSGESTLEALSGVSYTFEPGKVTAIVGPSGSGKSTLLNLLAGFDRPSGGQVIVDGTDLGSLNEAQRARFRLEHFGFVFQNYNLISILTATENVAFPLSLLGIAPAERQRRALELLRTAGLEQRAHHYPTQLSGGEQQRVAICRALVTGPQVIMADEPTGNLDSKTGAAILELLLAPAREGRCVILITHDLEVAARADRVLALRDGRVQPAGLEAVKITR</sequence>
<dbReference type="AlphaFoldDB" id="A0A841I0K3"/>
<evidence type="ECO:0000259" key="4">
    <source>
        <dbReference type="PROSITE" id="PS50893"/>
    </source>
</evidence>
<accession>A0A841I0K3</accession>
<reference evidence="5 6" key="1">
    <citation type="submission" date="2020-08" db="EMBL/GenBank/DDBJ databases">
        <title>Genomic Encyclopedia of Type Strains, Phase IV (KMG-IV): sequencing the most valuable type-strain genomes for metagenomic binning, comparative biology and taxonomic classification.</title>
        <authorList>
            <person name="Goeker M."/>
        </authorList>
    </citation>
    <scope>NUCLEOTIDE SEQUENCE [LARGE SCALE GENOMIC DNA]</scope>
    <source>
        <strain evidence="5 6">DSM 21458</strain>
    </source>
</reference>
<dbReference type="GO" id="GO:0005524">
    <property type="term" value="F:ATP binding"/>
    <property type="evidence" value="ECO:0007669"/>
    <property type="project" value="UniProtKB-KW"/>
</dbReference>
<keyword evidence="6" id="KW-1185">Reference proteome</keyword>
<dbReference type="SMART" id="SM00382">
    <property type="entry name" value="AAA"/>
    <property type="match status" value="1"/>
</dbReference>
<dbReference type="PANTHER" id="PTHR24220">
    <property type="entry name" value="IMPORT ATP-BINDING PROTEIN"/>
    <property type="match status" value="1"/>
</dbReference>
<evidence type="ECO:0000313" key="6">
    <source>
        <dbReference type="Proteomes" id="UP000569951"/>
    </source>
</evidence>
<comment type="caution">
    <text evidence="5">The sequence shown here is derived from an EMBL/GenBank/DDBJ whole genome shotgun (WGS) entry which is preliminary data.</text>
</comment>
<keyword evidence="3 5" id="KW-0067">ATP-binding</keyword>
<dbReference type="GO" id="GO:0098796">
    <property type="term" value="C:membrane protein complex"/>
    <property type="evidence" value="ECO:0007669"/>
    <property type="project" value="UniProtKB-ARBA"/>
</dbReference>
<protein>
    <submittedName>
        <fullName evidence="5">Putative ABC transport system ATP-binding protein</fullName>
    </submittedName>
</protein>
<dbReference type="Pfam" id="PF00005">
    <property type="entry name" value="ABC_tran"/>
    <property type="match status" value="1"/>
</dbReference>